<dbReference type="AlphaFoldDB" id="A0A915Q759"/>
<accession>A0A915Q759</accession>
<evidence type="ECO:0000313" key="3">
    <source>
        <dbReference type="WBParaSite" id="sdigi.contig78.g3798.t1"/>
    </source>
</evidence>
<sequence>MIDNNNNDDDDNDNGDGDDGDSCIRRRQETGKDSTGHPNRPASQLDDRTDKQMDIEWTETRGLTENYRCDRKDNDDDILASNDDNTYDEFLIQLP</sequence>
<proteinExistence type="predicted"/>
<feature type="compositionally biased region" description="Acidic residues" evidence="1">
    <location>
        <begin position="1"/>
        <end position="21"/>
    </location>
</feature>
<evidence type="ECO:0000313" key="2">
    <source>
        <dbReference type="Proteomes" id="UP000887581"/>
    </source>
</evidence>
<keyword evidence="2" id="KW-1185">Reference proteome</keyword>
<dbReference type="Proteomes" id="UP000887581">
    <property type="component" value="Unplaced"/>
</dbReference>
<evidence type="ECO:0000256" key="1">
    <source>
        <dbReference type="SAM" id="MobiDB-lite"/>
    </source>
</evidence>
<reference evidence="3" key="1">
    <citation type="submission" date="2022-11" db="UniProtKB">
        <authorList>
            <consortium name="WormBaseParasite"/>
        </authorList>
    </citation>
    <scope>IDENTIFICATION</scope>
</reference>
<organism evidence="2 3">
    <name type="scientific">Setaria digitata</name>
    <dbReference type="NCBI Taxonomy" id="48799"/>
    <lineage>
        <taxon>Eukaryota</taxon>
        <taxon>Metazoa</taxon>
        <taxon>Ecdysozoa</taxon>
        <taxon>Nematoda</taxon>
        <taxon>Chromadorea</taxon>
        <taxon>Rhabditida</taxon>
        <taxon>Spirurina</taxon>
        <taxon>Spiruromorpha</taxon>
        <taxon>Filarioidea</taxon>
        <taxon>Setariidae</taxon>
        <taxon>Setaria</taxon>
    </lineage>
</organism>
<feature type="region of interest" description="Disordered" evidence="1">
    <location>
        <begin position="1"/>
        <end position="53"/>
    </location>
</feature>
<name>A0A915Q759_9BILA</name>
<dbReference type="WBParaSite" id="sdigi.contig78.g3798.t1">
    <property type="protein sequence ID" value="sdigi.contig78.g3798.t1"/>
    <property type="gene ID" value="sdigi.contig78.g3798"/>
</dbReference>
<protein>
    <submittedName>
        <fullName evidence="3">Uncharacterized protein</fullName>
    </submittedName>
</protein>
<feature type="compositionally biased region" description="Basic and acidic residues" evidence="1">
    <location>
        <begin position="22"/>
        <end position="35"/>
    </location>
</feature>